<evidence type="ECO:0000256" key="4">
    <source>
        <dbReference type="RuleBase" id="RU003476"/>
    </source>
</evidence>
<dbReference type="PROSITE" id="PS00893">
    <property type="entry name" value="NUDIX_BOX"/>
    <property type="match status" value="1"/>
</dbReference>
<evidence type="ECO:0000313" key="7">
    <source>
        <dbReference type="EMBL" id="MFC0862434.1"/>
    </source>
</evidence>
<feature type="compositionally biased region" description="Low complexity" evidence="5">
    <location>
        <begin position="125"/>
        <end position="140"/>
    </location>
</feature>
<evidence type="ECO:0000313" key="8">
    <source>
        <dbReference type="Proteomes" id="UP001589870"/>
    </source>
</evidence>
<dbReference type="PROSITE" id="PS51462">
    <property type="entry name" value="NUDIX"/>
    <property type="match status" value="1"/>
</dbReference>
<evidence type="ECO:0000256" key="1">
    <source>
        <dbReference type="ARBA" id="ARBA00001946"/>
    </source>
</evidence>
<keyword evidence="3 4" id="KW-0378">Hydrolase</keyword>
<reference evidence="7 8" key="1">
    <citation type="submission" date="2024-09" db="EMBL/GenBank/DDBJ databases">
        <authorList>
            <person name="Sun Q."/>
            <person name="Mori K."/>
        </authorList>
    </citation>
    <scope>NUCLEOTIDE SEQUENCE [LARGE SCALE GENOMIC DNA]</scope>
    <source>
        <strain evidence="7 8">TBRC 1851</strain>
    </source>
</reference>
<accession>A0ABV6U1U2</accession>
<evidence type="ECO:0000256" key="5">
    <source>
        <dbReference type="SAM" id="MobiDB-lite"/>
    </source>
</evidence>
<dbReference type="InterPro" id="IPR020084">
    <property type="entry name" value="NUDIX_hydrolase_CS"/>
</dbReference>
<dbReference type="Gene3D" id="3.90.79.10">
    <property type="entry name" value="Nucleoside Triphosphate Pyrophosphohydrolase"/>
    <property type="match status" value="1"/>
</dbReference>
<feature type="domain" description="Nudix hydrolase" evidence="6">
    <location>
        <begin position="3"/>
        <end position="135"/>
    </location>
</feature>
<comment type="similarity">
    <text evidence="2 4">Belongs to the Nudix hydrolase family.</text>
</comment>
<dbReference type="EMBL" id="JBHMQT010000013">
    <property type="protein sequence ID" value="MFC0862434.1"/>
    <property type="molecule type" value="Genomic_DNA"/>
</dbReference>
<dbReference type="RefSeq" id="WP_394300645.1">
    <property type="nucleotide sequence ID" value="NZ_JBHMQT010000013.1"/>
</dbReference>
<evidence type="ECO:0000256" key="3">
    <source>
        <dbReference type="ARBA" id="ARBA00022801"/>
    </source>
</evidence>
<dbReference type="PANTHER" id="PTHR43046">
    <property type="entry name" value="GDP-MANNOSE MANNOSYL HYDROLASE"/>
    <property type="match status" value="1"/>
</dbReference>
<dbReference type="CDD" id="cd04683">
    <property type="entry name" value="NUDIX_Hydrolase"/>
    <property type="match status" value="1"/>
</dbReference>
<name>A0ABV6U1U2_9ACTN</name>
<dbReference type="SUPFAM" id="SSF55811">
    <property type="entry name" value="Nudix"/>
    <property type="match status" value="1"/>
</dbReference>
<dbReference type="PRINTS" id="PR00502">
    <property type="entry name" value="NUDIXFAMILY"/>
</dbReference>
<evidence type="ECO:0000259" key="6">
    <source>
        <dbReference type="PROSITE" id="PS51462"/>
    </source>
</evidence>
<organism evidence="7 8">
    <name type="scientific">Sphaerimonospora cavernae</name>
    <dbReference type="NCBI Taxonomy" id="1740611"/>
    <lineage>
        <taxon>Bacteria</taxon>
        <taxon>Bacillati</taxon>
        <taxon>Actinomycetota</taxon>
        <taxon>Actinomycetes</taxon>
        <taxon>Streptosporangiales</taxon>
        <taxon>Streptosporangiaceae</taxon>
        <taxon>Sphaerimonospora</taxon>
    </lineage>
</organism>
<dbReference type="PANTHER" id="PTHR43046:SF16">
    <property type="entry name" value="ADP-RIBOSE PYROPHOSPHATASE YJHB-RELATED"/>
    <property type="match status" value="1"/>
</dbReference>
<dbReference type="Proteomes" id="UP001589870">
    <property type="component" value="Unassembled WGS sequence"/>
</dbReference>
<evidence type="ECO:0000256" key="2">
    <source>
        <dbReference type="ARBA" id="ARBA00005582"/>
    </source>
</evidence>
<dbReference type="InterPro" id="IPR020476">
    <property type="entry name" value="Nudix_hydrolase"/>
</dbReference>
<sequence>MRYRTIVDAMLILVRDGEVLLAERQGTGYADGWWNVTSGHLEQGETIAQAVIREVREEIGITVAPHDLRFVHLCHFRNPEGDARLGVFFEALTWAGEPIKAEPHKCARIAWWPLDQLPSNTYPYTRRGSSSTARASPTRPCGETTGRRSPGPWAGASSRIASGSDGMNRMW</sequence>
<comment type="cofactor">
    <cofactor evidence="1">
        <name>Mg(2+)</name>
        <dbReference type="ChEBI" id="CHEBI:18420"/>
    </cofactor>
</comment>
<comment type="caution">
    <text evidence="7">The sequence shown here is derived from an EMBL/GenBank/DDBJ whole genome shotgun (WGS) entry which is preliminary data.</text>
</comment>
<protein>
    <submittedName>
        <fullName evidence="7">NUDIX domain-containing protein</fullName>
    </submittedName>
</protein>
<gene>
    <name evidence="7" type="ORF">ACFHYQ_09005</name>
</gene>
<proteinExistence type="inferred from homology"/>
<dbReference type="InterPro" id="IPR000086">
    <property type="entry name" value="NUDIX_hydrolase_dom"/>
</dbReference>
<feature type="region of interest" description="Disordered" evidence="5">
    <location>
        <begin position="123"/>
        <end position="171"/>
    </location>
</feature>
<keyword evidence="8" id="KW-1185">Reference proteome</keyword>
<dbReference type="InterPro" id="IPR015797">
    <property type="entry name" value="NUDIX_hydrolase-like_dom_sf"/>
</dbReference>
<dbReference type="Pfam" id="PF00293">
    <property type="entry name" value="NUDIX"/>
    <property type="match status" value="1"/>
</dbReference>